<dbReference type="AlphaFoldDB" id="A0A098LLI3"/>
<comment type="caution">
    <text evidence="1">The sequence shown here is derived from an EMBL/GenBank/DDBJ whole genome shotgun (WGS) entry which is preliminary data.</text>
</comment>
<dbReference type="Proteomes" id="UP000030185">
    <property type="component" value="Unassembled WGS sequence"/>
</dbReference>
<organism evidence="1 2">
    <name type="scientific">Sporocytophaga myxococcoides</name>
    <dbReference type="NCBI Taxonomy" id="153721"/>
    <lineage>
        <taxon>Bacteria</taxon>
        <taxon>Pseudomonadati</taxon>
        <taxon>Bacteroidota</taxon>
        <taxon>Cytophagia</taxon>
        <taxon>Cytophagales</taxon>
        <taxon>Cytophagaceae</taxon>
        <taxon>Sporocytophaga</taxon>
    </lineage>
</organism>
<dbReference type="STRING" id="153721.MYP_4228"/>
<reference evidence="1 2" key="1">
    <citation type="submission" date="2014-09" db="EMBL/GenBank/DDBJ databases">
        <title>Sporocytophaga myxococcoides PG-01 genome sequencing.</title>
        <authorList>
            <person name="Liu L."/>
            <person name="Gao P.J."/>
            <person name="Chen G.J."/>
            <person name="Wang L.S."/>
        </authorList>
    </citation>
    <scope>NUCLEOTIDE SEQUENCE [LARGE SCALE GENOMIC DNA]</scope>
    <source>
        <strain evidence="1 2">PG-01</strain>
    </source>
</reference>
<evidence type="ECO:0000313" key="1">
    <source>
        <dbReference type="EMBL" id="GAL86998.1"/>
    </source>
</evidence>
<evidence type="ECO:0000313" key="2">
    <source>
        <dbReference type="Proteomes" id="UP000030185"/>
    </source>
</evidence>
<gene>
    <name evidence="1" type="ORF">MYP_4228</name>
</gene>
<accession>A0A098LLI3</accession>
<sequence>MSENFKGLSSAGARLLAGEIRLSICAKAKRENKNTKIVSDTFFSITTKFKHLIKGQSHSIIGL</sequence>
<protein>
    <submittedName>
        <fullName evidence="1">Uncharacterized protein</fullName>
    </submittedName>
</protein>
<name>A0A098LLI3_9BACT</name>
<dbReference type="EMBL" id="BBLT01000010">
    <property type="protein sequence ID" value="GAL86998.1"/>
    <property type="molecule type" value="Genomic_DNA"/>
</dbReference>
<keyword evidence="2" id="KW-1185">Reference proteome</keyword>
<proteinExistence type="predicted"/>